<evidence type="ECO:0000259" key="5">
    <source>
        <dbReference type="PROSITE" id="PS50949"/>
    </source>
</evidence>
<dbReference type="Gene3D" id="1.10.10.10">
    <property type="entry name" value="Winged helix-like DNA-binding domain superfamily/Winged helix DNA-binding domain"/>
    <property type="match status" value="1"/>
</dbReference>
<evidence type="ECO:0000256" key="2">
    <source>
        <dbReference type="ARBA" id="ARBA00023125"/>
    </source>
</evidence>
<dbReference type="InterPro" id="IPR010248">
    <property type="entry name" value="His_ut_repres"/>
</dbReference>
<proteinExistence type="predicted"/>
<sequence>MTTLPAYQNIKNHILEAIHNGVWKEGEAIPAEMQLAEQFGVSRMTVNRAMRELTAEQIVTRIQGSGTYVAQQKYQTTLVEIKSIADEIRARGHKHRSELQQLSQSKASDSLKALFELKTKSTLYHSLIVHFENDIPIQVEDRRVNAAIAPDYLKQDFSRITANEYLMMAAPLQGVDYQIEAITAPEHIAALLHISTHEPCLVLHRKTRSMGCVASIATMWHAGTRYRFSGGF</sequence>
<dbReference type="EMBL" id="BMZG01000004">
    <property type="protein sequence ID" value="GHA70007.1"/>
    <property type="molecule type" value="Genomic_DNA"/>
</dbReference>
<dbReference type="PANTHER" id="PTHR44846">
    <property type="entry name" value="MANNOSYL-D-GLYCERATE TRANSPORT/METABOLISM SYSTEM REPRESSOR MNGR-RELATED"/>
    <property type="match status" value="1"/>
</dbReference>
<dbReference type="GO" id="GO:0045892">
    <property type="term" value="P:negative regulation of DNA-templated transcription"/>
    <property type="evidence" value="ECO:0007669"/>
    <property type="project" value="UniProtKB-UniRule"/>
</dbReference>
<accession>A0A8J3FY36</accession>
<dbReference type="AlphaFoldDB" id="A0A8J3FY36"/>
<dbReference type="PROSITE" id="PS50949">
    <property type="entry name" value="HTH_GNTR"/>
    <property type="match status" value="1"/>
</dbReference>
<feature type="domain" description="HTH gntR-type" evidence="5">
    <location>
        <begin position="4"/>
        <end position="72"/>
    </location>
</feature>
<dbReference type="SMART" id="SM00866">
    <property type="entry name" value="UTRA"/>
    <property type="match status" value="1"/>
</dbReference>
<keyword evidence="7" id="KW-1185">Reference proteome</keyword>
<evidence type="ECO:0000313" key="6">
    <source>
        <dbReference type="EMBL" id="GHA70007.1"/>
    </source>
</evidence>
<dbReference type="Pfam" id="PF00392">
    <property type="entry name" value="GntR"/>
    <property type="match status" value="1"/>
</dbReference>
<dbReference type="CDD" id="cd07377">
    <property type="entry name" value="WHTH_GntR"/>
    <property type="match status" value="1"/>
</dbReference>
<evidence type="ECO:0000256" key="3">
    <source>
        <dbReference type="ARBA" id="ARBA00023163"/>
    </source>
</evidence>
<dbReference type="Gene3D" id="3.40.1410.10">
    <property type="entry name" value="Chorismate lyase-like"/>
    <property type="match status" value="1"/>
</dbReference>
<name>A0A8J3FY36_9BURK</name>
<dbReference type="InterPro" id="IPR050679">
    <property type="entry name" value="Bact_HTH_transcr_reg"/>
</dbReference>
<dbReference type="InterPro" id="IPR028978">
    <property type="entry name" value="Chorismate_lyase_/UTRA_dom_sf"/>
</dbReference>
<reference evidence="6" key="1">
    <citation type="journal article" date="2014" name="Int. J. Syst. Evol. Microbiol.">
        <title>Complete genome sequence of Corynebacterium casei LMG S-19264T (=DSM 44701T), isolated from a smear-ripened cheese.</title>
        <authorList>
            <consortium name="US DOE Joint Genome Institute (JGI-PGF)"/>
            <person name="Walter F."/>
            <person name="Albersmeier A."/>
            <person name="Kalinowski J."/>
            <person name="Ruckert C."/>
        </authorList>
    </citation>
    <scope>NUCLEOTIDE SEQUENCE</scope>
    <source>
        <strain evidence="6">KCTC 32501</strain>
    </source>
</reference>
<dbReference type="PANTHER" id="PTHR44846:SF16">
    <property type="entry name" value="TRANSCRIPTIONAL REGULATOR PHNF-RELATED"/>
    <property type="match status" value="1"/>
</dbReference>
<evidence type="ECO:0000313" key="7">
    <source>
        <dbReference type="Proteomes" id="UP000614287"/>
    </source>
</evidence>
<dbReference type="GO" id="GO:0003677">
    <property type="term" value="F:DNA binding"/>
    <property type="evidence" value="ECO:0007669"/>
    <property type="project" value="UniProtKB-UniRule"/>
</dbReference>
<dbReference type="RefSeq" id="WP_189492070.1">
    <property type="nucleotide sequence ID" value="NZ_BMZG01000004.1"/>
</dbReference>
<keyword evidence="3" id="KW-0804">Transcription</keyword>
<dbReference type="Proteomes" id="UP000614287">
    <property type="component" value="Unassembled WGS sequence"/>
</dbReference>
<dbReference type="PRINTS" id="PR00035">
    <property type="entry name" value="HTHGNTR"/>
</dbReference>
<dbReference type="InterPro" id="IPR000524">
    <property type="entry name" value="Tscrpt_reg_HTH_GntR"/>
</dbReference>
<evidence type="ECO:0000256" key="4">
    <source>
        <dbReference type="NCBIfam" id="TIGR02018"/>
    </source>
</evidence>
<dbReference type="InterPro" id="IPR036390">
    <property type="entry name" value="WH_DNA-bd_sf"/>
</dbReference>
<evidence type="ECO:0000256" key="1">
    <source>
        <dbReference type="ARBA" id="ARBA00023015"/>
    </source>
</evidence>
<keyword evidence="2" id="KW-0238">DNA-binding</keyword>
<dbReference type="GO" id="GO:0006547">
    <property type="term" value="P:L-histidine metabolic process"/>
    <property type="evidence" value="ECO:0007669"/>
    <property type="project" value="UniProtKB-UniRule"/>
</dbReference>
<dbReference type="InterPro" id="IPR011663">
    <property type="entry name" value="UTRA"/>
</dbReference>
<dbReference type="InterPro" id="IPR036388">
    <property type="entry name" value="WH-like_DNA-bd_sf"/>
</dbReference>
<protein>
    <recommendedName>
        <fullName evidence="4">Histidine utilization repressor</fullName>
    </recommendedName>
</protein>
<comment type="caution">
    <text evidence="6">The sequence shown here is derived from an EMBL/GenBank/DDBJ whole genome shotgun (WGS) entry which is preliminary data.</text>
</comment>
<dbReference type="NCBIfam" id="TIGR02018">
    <property type="entry name" value="his_ut_repres"/>
    <property type="match status" value="1"/>
</dbReference>
<gene>
    <name evidence="6" type="primary">hutC</name>
    <name evidence="6" type="ORF">GCM10009007_08290</name>
</gene>
<keyword evidence="1" id="KW-0805">Transcription regulation</keyword>
<dbReference type="Pfam" id="PF07702">
    <property type="entry name" value="UTRA"/>
    <property type="match status" value="1"/>
</dbReference>
<dbReference type="GO" id="GO:0003700">
    <property type="term" value="F:DNA-binding transcription factor activity"/>
    <property type="evidence" value="ECO:0007669"/>
    <property type="project" value="UniProtKB-UniRule"/>
</dbReference>
<dbReference type="SUPFAM" id="SSF46785">
    <property type="entry name" value="Winged helix' DNA-binding domain"/>
    <property type="match status" value="1"/>
</dbReference>
<organism evidence="6 7">
    <name type="scientific">Formosimonas limnophila</name>
    <dbReference type="NCBI Taxonomy" id="1384487"/>
    <lineage>
        <taxon>Bacteria</taxon>
        <taxon>Pseudomonadati</taxon>
        <taxon>Pseudomonadota</taxon>
        <taxon>Betaproteobacteria</taxon>
        <taxon>Burkholderiales</taxon>
        <taxon>Burkholderiaceae</taxon>
        <taxon>Formosimonas</taxon>
    </lineage>
</organism>
<dbReference type="SMART" id="SM00345">
    <property type="entry name" value="HTH_GNTR"/>
    <property type="match status" value="1"/>
</dbReference>
<dbReference type="FunFam" id="1.10.10.10:FF:000079">
    <property type="entry name" value="GntR family transcriptional regulator"/>
    <property type="match status" value="1"/>
</dbReference>
<reference evidence="6" key="2">
    <citation type="submission" date="2020-09" db="EMBL/GenBank/DDBJ databases">
        <authorList>
            <person name="Sun Q."/>
            <person name="Kim S."/>
        </authorList>
    </citation>
    <scope>NUCLEOTIDE SEQUENCE</scope>
    <source>
        <strain evidence="6">KCTC 32501</strain>
    </source>
</reference>
<dbReference type="SUPFAM" id="SSF64288">
    <property type="entry name" value="Chorismate lyase-like"/>
    <property type="match status" value="1"/>
</dbReference>